<dbReference type="Proteomes" id="UP000596329">
    <property type="component" value="Chromosome"/>
</dbReference>
<dbReference type="RefSeq" id="WP_086440605.1">
    <property type="nucleotide sequence ID" value="NZ_CP059075.1"/>
</dbReference>
<accession>A0A7U2NDJ7</accession>
<gene>
    <name evidence="2" type="ORF">H0H26_09655</name>
</gene>
<evidence type="ECO:0000313" key="2">
    <source>
        <dbReference type="EMBL" id="QRE03161.1"/>
    </source>
</evidence>
<keyword evidence="1" id="KW-0732">Signal</keyword>
<dbReference type="EMBL" id="CP059075">
    <property type="protein sequence ID" value="QRE03161.1"/>
    <property type="molecule type" value="Genomic_DNA"/>
</dbReference>
<sequence>MKKLFIAMMLLTASFTFANTKVEVRTLEVIVPPTTKVVVKTEASKPSTDDKMVCYSSEGNMGCGPTLYDAIVAYHAACHC</sequence>
<reference evidence="2 3" key="1">
    <citation type="submission" date="2020-07" db="EMBL/GenBank/DDBJ databases">
        <title>Genomic characterization of Flavobacterium psychrophilum strains.</title>
        <authorList>
            <person name="Castillo D."/>
            <person name="Jorgensen J."/>
            <person name="Middelboe M."/>
        </authorList>
    </citation>
    <scope>NUCLEOTIDE SEQUENCE [LARGE SCALE GENOMIC DNA]</scope>
    <source>
        <strain evidence="2 3">FPS-R7</strain>
    </source>
</reference>
<evidence type="ECO:0000256" key="1">
    <source>
        <dbReference type="SAM" id="SignalP"/>
    </source>
</evidence>
<evidence type="ECO:0000313" key="3">
    <source>
        <dbReference type="Proteomes" id="UP000596329"/>
    </source>
</evidence>
<feature type="signal peptide" evidence="1">
    <location>
        <begin position="1"/>
        <end position="18"/>
    </location>
</feature>
<protein>
    <submittedName>
        <fullName evidence="2">Uncharacterized protein</fullName>
    </submittedName>
</protein>
<name>A0A7U2NDJ7_FLAPS</name>
<proteinExistence type="predicted"/>
<feature type="chain" id="PRO_5031405339" evidence="1">
    <location>
        <begin position="19"/>
        <end position="80"/>
    </location>
</feature>
<organism evidence="2 3">
    <name type="scientific">Flavobacterium psychrophilum</name>
    <dbReference type="NCBI Taxonomy" id="96345"/>
    <lineage>
        <taxon>Bacteria</taxon>
        <taxon>Pseudomonadati</taxon>
        <taxon>Bacteroidota</taxon>
        <taxon>Flavobacteriia</taxon>
        <taxon>Flavobacteriales</taxon>
        <taxon>Flavobacteriaceae</taxon>
        <taxon>Flavobacterium</taxon>
    </lineage>
</organism>
<dbReference type="AlphaFoldDB" id="A0A7U2NDJ7"/>